<feature type="coiled-coil region" evidence="1">
    <location>
        <begin position="566"/>
        <end position="638"/>
    </location>
</feature>
<name>A0A9N9RI24_9DIPT</name>
<accession>A0A9N9RI24</accession>
<evidence type="ECO:0000256" key="2">
    <source>
        <dbReference type="SAM" id="MobiDB-lite"/>
    </source>
</evidence>
<proteinExistence type="predicted"/>
<dbReference type="AlphaFoldDB" id="A0A9N9RI24"/>
<keyword evidence="1" id="KW-0175">Coiled coil</keyword>
<feature type="coiled-coil region" evidence="1">
    <location>
        <begin position="493"/>
        <end position="534"/>
    </location>
</feature>
<sequence length="684" mass="80667">MMSFSKAKLKRFNDITDFSSPFVKDKDKKKDKDKHTEDKKKAKDLFRDDNAIETTDKKSKMRLFRTPSLPYRLKFRQVSDLTPSKKSSKKAAAAEQPAEIQTPASSTAVTPQKAPHFSMLFRKSERNLLEKKSRDEKYIEKLKLDIEKLNKQIKDLELQNVEKIYQINDLNFEIEGMKTAEEFLEKTAMQAIDKINKSDEKVKEILQNHDVLLHHMDRMSSENESLLGLNEKLTKSNDEFIKINEERIKEMEKILTAKCEELHRLKYRLHEKNNIIRNFEFELGKKTVENLELSTKLEKSEENSKIFEVQHEGNLKMLKNSYENEIFFLNSQLTKVQTQLVKLSKSQKKIQSMDLESQIDFENQKTKFEIEKRNYDITIKNYQNIIEVISLRLKKSDTDVEYVMKENAQLKIENKELRTNYENLRSSAENLKKSFDDKNKFVEQLMSTSESEMITMVGKMNDYFNEKFFEIAELKKSFDIRDKNLKKMTSTVLEEYTIGIELARIELDEKQKKLTEYENEIKSIKFENLQLKMKLSEGMGTARSLSSTTLATIEEETATDDEKKNIQEREEENLQLKLKLKELDRKFNEFENAAIEREKDYKQIIEQQRMDAEQMKGFEKLKEANLDLRAKIQKLQDNYQFLDSPNKTPTKRALLLGKENQSPIFTNQSRLFENSPKNALKPRN</sequence>
<feature type="region of interest" description="Disordered" evidence="2">
    <location>
        <begin position="18"/>
        <end position="51"/>
    </location>
</feature>
<organism evidence="3 4">
    <name type="scientific">Chironomus riparius</name>
    <dbReference type="NCBI Taxonomy" id="315576"/>
    <lineage>
        <taxon>Eukaryota</taxon>
        <taxon>Metazoa</taxon>
        <taxon>Ecdysozoa</taxon>
        <taxon>Arthropoda</taxon>
        <taxon>Hexapoda</taxon>
        <taxon>Insecta</taxon>
        <taxon>Pterygota</taxon>
        <taxon>Neoptera</taxon>
        <taxon>Endopterygota</taxon>
        <taxon>Diptera</taxon>
        <taxon>Nematocera</taxon>
        <taxon>Chironomoidea</taxon>
        <taxon>Chironomidae</taxon>
        <taxon>Chironominae</taxon>
        <taxon>Chironomus</taxon>
    </lineage>
</organism>
<dbReference type="OrthoDB" id="419631at2759"/>
<evidence type="ECO:0000313" key="3">
    <source>
        <dbReference type="EMBL" id="CAG9797463.1"/>
    </source>
</evidence>
<feature type="compositionally biased region" description="Basic and acidic residues" evidence="2">
    <location>
        <begin position="23"/>
        <end position="51"/>
    </location>
</feature>
<feature type="region of interest" description="Disordered" evidence="2">
    <location>
        <begin position="80"/>
        <end position="113"/>
    </location>
</feature>
<feature type="coiled-coil region" evidence="1">
    <location>
        <begin position="132"/>
        <end position="166"/>
    </location>
</feature>
<keyword evidence="4" id="KW-1185">Reference proteome</keyword>
<feature type="coiled-coil region" evidence="1">
    <location>
        <begin position="400"/>
        <end position="434"/>
    </location>
</feature>
<dbReference type="Proteomes" id="UP001153620">
    <property type="component" value="Chromosome 1"/>
</dbReference>
<protein>
    <submittedName>
        <fullName evidence="3">Uncharacterized protein</fullName>
    </submittedName>
</protein>
<evidence type="ECO:0000313" key="4">
    <source>
        <dbReference type="Proteomes" id="UP001153620"/>
    </source>
</evidence>
<evidence type="ECO:0000256" key="1">
    <source>
        <dbReference type="SAM" id="Coils"/>
    </source>
</evidence>
<reference evidence="3" key="1">
    <citation type="submission" date="2022-01" db="EMBL/GenBank/DDBJ databases">
        <authorList>
            <person name="King R."/>
        </authorList>
    </citation>
    <scope>NUCLEOTIDE SEQUENCE</scope>
</reference>
<reference evidence="3" key="2">
    <citation type="submission" date="2022-10" db="EMBL/GenBank/DDBJ databases">
        <authorList>
            <consortium name="ENA_rothamsted_submissions"/>
            <consortium name="culmorum"/>
            <person name="King R."/>
        </authorList>
    </citation>
    <scope>NUCLEOTIDE SEQUENCE</scope>
</reference>
<gene>
    <name evidence="3" type="ORF">CHIRRI_LOCUS461</name>
</gene>
<dbReference type="EMBL" id="OU895877">
    <property type="protein sequence ID" value="CAG9797463.1"/>
    <property type="molecule type" value="Genomic_DNA"/>
</dbReference>